<accession>A0A538TBD9</accession>
<dbReference type="PANTHER" id="PTHR12526">
    <property type="entry name" value="GLYCOSYLTRANSFERASE"/>
    <property type="match status" value="1"/>
</dbReference>
<comment type="caution">
    <text evidence="5">The sequence shown here is derived from an EMBL/GenBank/DDBJ whole genome shotgun (WGS) entry which is preliminary data.</text>
</comment>
<evidence type="ECO:0000259" key="3">
    <source>
        <dbReference type="Pfam" id="PF00534"/>
    </source>
</evidence>
<dbReference type="Pfam" id="PF13692">
    <property type="entry name" value="Glyco_trans_1_4"/>
    <property type="match status" value="1"/>
</dbReference>
<dbReference type="InterPro" id="IPR001296">
    <property type="entry name" value="Glyco_trans_1"/>
</dbReference>
<evidence type="ECO:0000256" key="1">
    <source>
        <dbReference type="ARBA" id="ARBA00022676"/>
    </source>
</evidence>
<dbReference type="EMBL" id="VBOW01000003">
    <property type="protein sequence ID" value="TMQ60959.1"/>
    <property type="molecule type" value="Genomic_DNA"/>
</dbReference>
<name>A0A538TBD9_UNCEI</name>
<dbReference type="GO" id="GO:0016757">
    <property type="term" value="F:glycosyltransferase activity"/>
    <property type="evidence" value="ECO:0007669"/>
    <property type="project" value="UniProtKB-KW"/>
</dbReference>
<protein>
    <submittedName>
        <fullName evidence="5">Glycosyltransferase</fullName>
    </submittedName>
</protein>
<feature type="domain" description="Glycosyl transferase family 1" evidence="3">
    <location>
        <begin position="1071"/>
        <end position="1233"/>
    </location>
</feature>
<evidence type="ECO:0000313" key="6">
    <source>
        <dbReference type="Proteomes" id="UP000316852"/>
    </source>
</evidence>
<gene>
    <name evidence="5" type="ORF">E6K76_00270</name>
</gene>
<keyword evidence="2 5" id="KW-0808">Transferase</keyword>
<dbReference type="SUPFAM" id="SSF53756">
    <property type="entry name" value="UDP-Glycosyltransferase/glycogen phosphorylase"/>
    <property type="match status" value="3"/>
</dbReference>
<dbReference type="Proteomes" id="UP000316852">
    <property type="component" value="Unassembled WGS sequence"/>
</dbReference>
<feature type="domain" description="Glycosyltransferase subfamily 4-like N-terminal" evidence="4">
    <location>
        <begin position="861"/>
        <end position="1055"/>
    </location>
</feature>
<dbReference type="CDD" id="cd03794">
    <property type="entry name" value="GT4_WbuB-like"/>
    <property type="match status" value="1"/>
</dbReference>
<proteinExistence type="predicted"/>
<dbReference type="Gene3D" id="3.40.50.2000">
    <property type="entry name" value="Glycogen Phosphorylase B"/>
    <property type="match status" value="6"/>
</dbReference>
<dbReference type="Pfam" id="PF13439">
    <property type="entry name" value="Glyco_transf_4"/>
    <property type="match status" value="2"/>
</dbReference>
<organism evidence="5 6">
    <name type="scientific">Eiseniibacteriota bacterium</name>
    <dbReference type="NCBI Taxonomy" id="2212470"/>
    <lineage>
        <taxon>Bacteria</taxon>
        <taxon>Candidatus Eiseniibacteriota</taxon>
    </lineage>
</organism>
<dbReference type="AlphaFoldDB" id="A0A538TBD9"/>
<keyword evidence="1" id="KW-0328">Glycosyltransferase</keyword>
<evidence type="ECO:0000313" key="5">
    <source>
        <dbReference type="EMBL" id="TMQ60959.1"/>
    </source>
</evidence>
<feature type="domain" description="Glycosyltransferase subfamily 4-like N-terminal" evidence="4">
    <location>
        <begin position="452"/>
        <end position="637"/>
    </location>
</feature>
<dbReference type="CDD" id="cd03801">
    <property type="entry name" value="GT4_PimA-like"/>
    <property type="match status" value="1"/>
</dbReference>
<feature type="domain" description="Glycosyl transferase family 1" evidence="3">
    <location>
        <begin position="643"/>
        <end position="814"/>
    </location>
</feature>
<evidence type="ECO:0000256" key="2">
    <source>
        <dbReference type="ARBA" id="ARBA00022679"/>
    </source>
</evidence>
<sequence>MTSPESPRVLSAGGRLAYVAKMFPRISETFVLNEIRALRCEGVPFRIYSILPPSRDRRIHPEAESLAAETEILPQASWRGLPEFFAATRRCFRAAPLETAAEAARALLRPTPRSFRTLFRAVVLAERLRRDEISHIHAAWAHTPASVAEIASRLTRIPWSMAAHAKDIHTSDELSLARKMSSARFTIACTRHHRDLLERIAARQSSRFPPGQVHLAYHGVDTDYFSPAPADEEAGDGIGRRGENTDTPAILFVGRLVLKKGPELLVDAAALLRKRGLPFTIEMVGDGPLRAPLERYIRDLGLEDVVFLRGLFVREEIRDVMRRATCFALPCRVTSHGDRDGIPNSLGEAMASGLAVVSTRLPSIQELVEDGETGLLVPPEDPAALAEALARLLGDPVERRRLGRRARAAVVERFGAIHCEPERVRHLACGLEIGRVLYVSGDRGVPVRGQKGASIHVRSLIEAWRESGVESRVVTTNAGPSQGEAPAADVREARAGVLLTGLAKSLARILGSGAALERALLRIADNLALLRAARTCARSWRPDIVYERYALSSVAGSLLARWLGIPHVLEVNAPLADEEDRFRGLRLPRLTRLLERWVMRRADLVGVVSPPLEEHARRQGVPPERIRVLPNGVDTRRFGPGRDRERIRARLGLDGAFVAGFAGTLRPWHGVAHLIRGFASAASTHANMKLMIMGDGPERAALESLAREVGVADRVAFLGAVPHTEMGDHLAACDVLCAPYGPIEGFYFSPIKIAEYLACGRPVIASAVGHLAETLDESRGAVLTRPGDEDAIGRALVSLARDPKRRESLGAAAASSVWTWSDVARAVLREAAASRARLWAWPTARPFTVGYVVKMFPRFSETFILNEILELERTGTRVVVFSMKEPAESIRQPGVDRVRAPVIVLPERAASRARLAGNHLACLLRSPIRYLRTLAFVRGRGTESALTKFLHAAILARTATSLGVEHLHAHFASGPARQAKFASMLSGIPFSFTAHAKDLYWSGHGHRECHKLKHRIQRASLVVAISEHNRCFMESIGFHVPRGRIATIYNGLDLKAWPLRGPRGRPVVRSEIPLILAVGRLVEKKGFDVLLEAASILVVRGTRFRCWIAGEGPERERLAGLVREKNLEGWVEFLGATPQDRLAADLYSRAHVLAQPSIVASDGDQDGIPTVILEAMSVGLPVVATPVSGIPEAVVDGETGLIAQPGDPRALADALSRVLADDALAARLASGARGMIEKRFSLRENAQHLVRLLRRPAHELGLVGRELTDRDPEPALVESS</sequence>
<dbReference type="InterPro" id="IPR028098">
    <property type="entry name" value="Glyco_trans_4-like_N"/>
</dbReference>
<dbReference type="PANTHER" id="PTHR12526:SF510">
    <property type="entry name" value="D-INOSITOL 3-PHOSPHATE GLYCOSYLTRANSFERASE"/>
    <property type="match status" value="1"/>
</dbReference>
<reference evidence="5 6" key="1">
    <citation type="journal article" date="2019" name="Nat. Microbiol.">
        <title>Mediterranean grassland soil C-N compound turnover is dependent on rainfall and depth, and is mediated by genomically divergent microorganisms.</title>
        <authorList>
            <person name="Diamond S."/>
            <person name="Andeer P.F."/>
            <person name="Li Z."/>
            <person name="Crits-Christoph A."/>
            <person name="Burstein D."/>
            <person name="Anantharaman K."/>
            <person name="Lane K.R."/>
            <person name="Thomas B.C."/>
            <person name="Pan C."/>
            <person name="Northen T.R."/>
            <person name="Banfield J.F."/>
        </authorList>
    </citation>
    <scope>NUCLEOTIDE SEQUENCE [LARGE SCALE GENOMIC DNA]</scope>
    <source>
        <strain evidence="5">WS_6</strain>
    </source>
</reference>
<evidence type="ECO:0000259" key="4">
    <source>
        <dbReference type="Pfam" id="PF13439"/>
    </source>
</evidence>
<dbReference type="Pfam" id="PF00534">
    <property type="entry name" value="Glycos_transf_1"/>
    <property type="match status" value="2"/>
</dbReference>